<evidence type="ECO:0000256" key="2">
    <source>
        <dbReference type="SAM" id="Coils"/>
    </source>
</evidence>
<dbReference type="AlphaFoldDB" id="A0A518CVX6"/>
<dbReference type="PANTHER" id="PTHR30097:SF4">
    <property type="entry name" value="SLR6042 PROTEIN"/>
    <property type="match status" value="1"/>
</dbReference>
<feature type="chain" id="PRO_5021928418" evidence="3">
    <location>
        <begin position="24"/>
        <end position="487"/>
    </location>
</feature>
<keyword evidence="3" id="KW-0732">Signal</keyword>
<evidence type="ECO:0000313" key="5">
    <source>
        <dbReference type="Proteomes" id="UP000319342"/>
    </source>
</evidence>
<sequence length="487" mass="52747" precursor="true">MKPTNTTPTASFLVVSLAFFCTATTLVGCSGDSAPTTADEMHDDEPEPLATNRVAIPSAVRTNLGITFVKVETRRVEQTLRVPGRFEYLPTATSEYRTMLAGRVDLLVQQFDRVEAGTPLFRLLSPQWRTLQQELAAARAQIDRARIHAENYPLQLAGLDELEVSLERSAGVWDERIEQLESLAELGGGTNESLAAARSSRSDVEVQLATLRSQRAQLVANHAEHEADREAASRQFDALLATASTLVGHAPEELMTPVASSVGERPLWATLDEIEVRADHPGVVAQFGVTDGAWADQRAAVVTLTRPELLRFRASGLQSDMGALRDGLLARIVPPTPTLTGRAVPLNDTMHGTLSIGLTADPDDRTIDLFVVPDSLSSWGRAGVTALLEIVTDETARPETAIPLSAVQRDGLIPVIFRRDPDDPNQAIRLEADLGIDDGRWVSLLSGVREGDEVVLDGAFQLMLSTSGTMQKGGHFHSDGTFHEGED</sequence>
<dbReference type="OrthoDB" id="264227at2"/>
<dbReference type="PANTHER" id="PTHR30097">
    <property type="entry name" value="CATION EFFLUX SYSTEM PROTEIN CUSB"/>
    <property type="match status" value="1"/>
</dbReference>
<proteinExistence type="predicted"/>
<keyword evidence="5" id="KW-1185">Reference proteome</keyword>
<dbReference type="GO" id="GO:0060003">
    <property type="term" value="P:copper ion export"/>
    <property type="evidence" value="ECO:0007669"/>
    <property type="project" value="TreeGrafter"/>
</dbReference>
<accession>A0A518CVX6</accession>
<evidence type="ECO:0000256" key="3">
    <source>
        <dbReference type="SAM" id="SignalP"/>
    </source>
</evidence>
<dbReference type="PROSITE" id="PS51257">
    <property type="entry name" value="PROKAR_LIPOPROTEIN"/>
    <property type="match status" value="1"/>
</dbReference>
<dbReference type="Proteomes" id="UP000319342">
    <property type="component" value="Chromosome"/>
</dbReference>
<feature type="coiled-coil region" evidence="2">
    <location>
        <begin position="208"/>
        <end position="235"/>
    </location>
</feature>
<keyword evidence="1" id="KW-0813">Transport</keyword>
<dbReference type="Gene3D" id="2.40.420.20">
    <property type="match status" value="1"/>
</dbReference>
<evidence type="ECO:0000313" key="4">
    <source>
        <dbReference type="EMBL" id="QDU83354.1"/>
    </source>
</evidence>
<dbReference type="GO" id="GO:0030313">
    <property type="term" value="C:cell envelope"/>
    <property type="evidence" value="ECO:0007669"/>
    <property type="project" value="TreeGrafter"/>
</dbReference>
<organism evidence="4 5">
    <name type="scientific">Rohdeia mirabilis</name>
    <dbReference type="NCBI Taxonomy" id="2528008"/>
    <lineage>
        <taxon>Bacteria</taxon>
        <taxon>Pseudomonadati</taxon>
        <taxon>Planctomycetota</taxon>
        <taxon>Planctomycetia</taxon>
        <taxon>Planctomycetia incertae sedis</taxon>
        <taxon>Rohdeia</taxon>
    </lineage>
</organism>
<dbReference type="GO" id="GO:0015679">
    <property type="term" value="P:plasma membrane copper ion transport"/>
    <property type="evidence" value="ECO:0007669"/>
    <property type="project" value="TreeGrafter"/>
</dbReference>
<evidence type="ECO:0000256" key="1">
    <source>
        <dbReference type="ARBA" id="ARBA00022448"/>
    </source>
</evidence>
<gene>
    <name evidence="4" type="ORF">Pla163_04530</name>
</gene>
<name>A0A518CVX6_9BACT</name>
<dbReference type="EMBL" id="CP036290">
    <property type="protein sequence ID" value="QDU83354.1"/>
    <property type="molecule type" value="Genomic_DNA"/>
</dbReference>
<dbReference type="InterPro" id="IPR051909">
    <property type="entry name" value="MFP_Cation_Efflux"/>
</dbReference>
<reference evidence="4 5" key="1">
    <citation type="submission" date="2019-02" db="EMBL/GenBank/DDBJ databases">
        <title>Deep-cultivation of Planctomycetes and their phenomic and genomic characterization uncovers novel biology.</title>
        <authorList>
            <person name="Wiegand S."/>
            <person name="Jogler M."/>
            <person name="Boedeker C."/>
            <person name="Pinto D."/>
            <person name="Vollmers J."/>
            <person name="Rivas-Marin E."/>
            <person name="Kohn T."/>
            <person name="Peeters S.H."/>
            <person name="Heuer A."/>
            <person name="Rast P."/>
            <person name="Oberbeckmann S."/>
            <person name="Bunk B."/>
            <person name="Jeske O."/>
            <person name="Meyerdierks A."/>
            <person name="Storesund J.E."/>
            <person name="Kallscheuer N."/>
            <person name="Luecker S."/>
            <person name="Lage O.M."/>
            <person name="Pohl T."/>
            <person name="Merkel B.J."/>
            <person name="Hornburger P."/>
            <person name="Mueller R.-W."/>
            <person name="Bruemmer F."/>
            <person name="Labrenz M."/>
            <person name="Spormann A.M."/>
            <person name="Op den Camp H."/>
            <person name="Overmann J."/>
            <person name="Amann R."/>
            <person name="Jetten M.S.M."/>
            <person name="Mascher T."/>
            <person name="Medema M.H."/>
            <person name="Devos D.P."/>
            <person name="Kaster A.-K."/>
            <person name="Ovreas L."/>
            <person name="Rohde M."/>
            <person name="Galperin M.Y."/>
            <person name="Jogler C."/>
        </authorList>
    </citation>
    <scope>NUCLEOTIDE SEQUENCE [LARGE SCALE GENOMIC DNA]</scope>
    <source>
        <strain evidence="4 5">Pla163</strain>
    </source>
</reference>
<protein>
    <submittedName>
        <fullName evidence="4">Uncharacterized protein</fullName>
    </submittedName>
</protein>
<keyword evidence="2" id="KW-0175">Coiled coil</keyword>
<feature type="signal peptide" evidence="3">
    <location>
        <begin position="1"/>
        <end position="23"/>
    </location>
</feature>